<feature type="signal peptide" evidence="3">
    <location>
        <begin position="1"/>
        <end position="19"/>
    </location>
</feature>
<evidence type="ECO:0000313" key="5">
    <source>
        <dbReference type="Proteomes" id="UP000295497"/>
    </source>
</evidence>
<sequence>MRLLGVCLAVLLASAVARAEPPRRGMREQTIQAANRAVAEHRLADARELWRALWEAAQAPEAACNIGQLSSRMGELVTAREYLAICVRLDANEAHRIELARVEARLGRLIVRADPDVIVRVDGRELDPAVHETWVRAGDHLVEVERAGRRASAPVLVPAGERRQVTLELPPERPELPPERPAPRPARRPSPPPAPGPTWPMYVGLAGAATAAVVGGTALALAEDRRVTAVRRANQISPMNGCAAPRPGCDEVTDIAEEHFTLRTVAIGAFIGAALLGAGTGVYWYLQPDGASVTVARRW</sequence>
<keyword evidence="2" id="KW-0472">Membrane</keyword>
<feature type="compositionally biased region" description="Basic and acidic residues" evidence="1">
    <location>
        <begin position="160"/>
        <end position="182"/>
    </location>
</feature>
<protein>
    <recommendedName>
        <fullName evidence="6">PEGA domain-containing protein</fullName>
    </recommendedName>
</protein>
<dbReference type="AlphaFoldDB" id="A0A4P2R4U8"/>
<dbReference type="Proteomes" id="UP000295497">
    <property type="component" value="Chromosome"/>
</dbReference>
<keyword evidence="3" id="KW-0732">Signal</keyword>
<evidence type="ECO:0000256" key="1">
    <source>
        <dbReference type="SAM" id="MobiDB-lite"/>
    </source>
</evidence>
<evidence type="ECO:0000313" key="4">
    <source>
        <dbReference type="EMBL" id="AUX37796.1"/>
    </source>
</evidence>
<feature type="chain" id="PRO_5020208986" description="PEGA domain-containing protein" evidence="3">
    <location>
        <begin position="20"/>
        <end position="299"/>
    </location>
</feature>
<dbReference type="EMBL" id="CP012672">
    <property type="protein sequence ID" value="AUX37796.1"/>
    <property type="molecule type" value="Genomic_DNA"/>
</dbReference>
<feature type="region of interest" description="Disordered" evidence="1">
    <location>
        <begin position="155"/>
        <end position="196"/>
    </location>
</feature>
<dbReference type="RefSeq" id="WP_129580356.1">
    <property type="nucleotide sequence ID" value="NZ_CP012672.1"/>
</dbReference>
<feature type="transmembrane region" description="Helical" evidence="2">
    <location>
        <begin position="199"/>
        <end position="222"/>
    </location>
</feature>
<keyword evidence="2" id="KW-0812">Transmembrane</keyword>
<reference evidence="4 5" key="1">
    <citation type="submission" date="2015-09" db="EMBL/GenBank/DDBJ databases">
        <title>Sorangium comparison.</title>
        <authorList>
            <person name="Zaburannyi N."/>
            <person name="Bunk B."/>
            <person name="Overmann J."/>
            <person name="Mueller R."/>
        </authorList>
    </citation>
    <scope>NUCLEOTIDE SEQUENCE [LARGE SCALE GENOMIC DNA]</scope>
    <source>
        <strain evidence="4 5">So ce836</strain>
    </source>
</reference>
<gene>
    <name evidence="4" type="ORF">SOCE836_100310</name>
</gene>
<accession>A0A4P2R4U8</accession>
<evidence type="ECO:0000256" key="2">
    <source>
        <dbReference type="SAM" id="Phobius"/>
    </source>
</evidence>
<organism evidence="4 5">
    <name type="scientific">Sorangium cellulosum</name>
    <name type="common">Polyangium cellulosum</name>
    <dbReference type="NCBI Taxonomy" id="56"/>
    <lineage>
        <taxon>Bacteria</taxon>
        <taxon>Pseudomonadati</taxon>
        <taxon>Myxococcota</taxon>
        <taxon>Polyangia</taxon>
        <taxon>Polyangiales</taxon>
        <taxon>Polyangiaceae</taxon>
        <taxon>Sorangium</taxon>
    </lineage>
</organism>
<keyword evidence="2" id="KW-1133">Transmembrane helix</keyword>
<feature type="compositionally biased region" description="Pro residues" evidence="1">
    <location>
        <begin position="183"/>
        <end position="196"/>
    </location>
</feature>
<evidence type="ECO:0000256" key="3">
    <source>
        <dbReference type="SAM" id="SignalP"/>
    </source>
</evidence>
<proteinExistence type="predicted"/>
<feature type="transmembrane region" description="Helical" evidence="2">
    <location>
        <begin position="265"/>
        <end position="286"/>
    </location>
</feature>
<name>A0A4P2R4U8_SORCE</name>
<evidence type="ECO:0008006" key="6">
    <source>
        <dbReference type="Google" id="ProtNLM"/>
    </source>
</evidence>